<dbReference type="Proteomes" id="UP000293568">
    <property type="component" value="Chromosome"/>
</dbReference>
<dbReference type="KEGG" id="pprt:ET464_19425"/>
<dbReference type="OrthoDB" id="2623872at2"/>
<dbReference type="EMBL" id="CP035492">
    <property type="protein sequence ID" value="QAY68222.1"/>
    <property type="molecule type" value="Genomic_DNA"/>
</dbReference>
<sequence length="59" mass="6365">MPLTVLYQLAPGTNVFVWFDSSGFIFARFEGVAGNTAHFVIGGSLLLRVDVHAIKAVLT</sequence>
<protein>
    <submittedName>
        <fullName evidence="1">Uncharacterized protein</fullName>
    </submittedName>
</protein>
<proteinExistence type="predicted"/>
<accession>A0A4P6EYN2</accession>
<evidence type="ECO:0000313" key="1">
    <source>
        <dbReference type="EMBL" id="QAY68222.1"/>
    </source>
</evidence>
<organism evidence="1 2">
    <name type="scientific">Paenibacillus protaetiae</name>
    <dbReference type="NCBI Taxonomy" id="2509456"/>
    <lineage>
        <taxon>Bacteria</taxon>
        <taxon>Bacillati</taxon>
        <taxon>Bacillota</taxon>
        <taxon>Bacilli</taxon>
        <taxon>Bacillales</taxon>
        <taxon>Paenibacillaceae</taxon>
        <taxon>Paenibacillus</taxon>
    </lineage>
</organism>
<reference evidence="1 2" key="1">
    <citation type="submission" date="2019-01" db="EMBL/GenBank/DDBJ databases">
        <title>Genome sequencing of strain FW100M-2.</title>
        <authorList>
            <person name="Heo J."/>
            <person name="Kim S.-J."/>
            <person name="Kim J.-S."/>
            <person name="Hong S.-B."/>
            <person name="Kwon S.-W."/>
        </authorList>
    </citation>
    <scope>NUCLEOTIDE SEQUENCE [LARGE SCALE GENOMIC DNA]</scope>
    <source>
        <strain evidence="1 2">FW100M-2</strain>
    </source>
</reference>
<gene>
    <name evidence="1" type="ORF">ET464_19425</name>
</gene>
<dbReference type="AlphaFoldDB" id="A0A4P6EYN2"/>
<keyword evidence="2" id="KW-1185">Reference proteome</keyword>
<name>A0A4P6EYN2_9BACL</name>
<evidence type="ECO:0000313" key="2">
    <source>
        <dbReference type="Proteomes" id="UP000293568"/>
    </source>
</evidence>